<dbReference type="GO" id="GO:0044469">
    <property type="term" value="P:venom-mediated blood coagulation"/>
    <property type="evidence" value="ECO:0007669"/>
    <property type="project" value="UniProtKB-ARBA"/>
</dbReference>
<evidence type="ECO:0000313" key="13">
    <source>
        <dbReference type="Ensembl" id="ENSPMRP00000011052.1"/>
    </source>
</evidence>
<dbReference type="GeneTree" id="ENSGT00940000158556"/>
<dbReference type="Pfam" id="PF00754">
    <property type="entry name" value="F5_F8_type_C"/>
    <property type="match status" value="1"/>
</dbReference>
<evidence type="ECO:0000256" key="10">
    <source>
        <dbReference type="ARBA" id="ARBA00023180"/>
    </source>
</evidence>
<dbReference type="InterPro" id="IPR011707">
    <property type="entry name" value="Cu-oxidase-like_N"/>
</dbReference>
<dbReference type="PROSITE" id="PS01285">
    <property type="entry name" value="FA58C_1"/>
    <property type="match status" value="1"/>
</dbReference>
<keyword evidence="14" id="KW-1185">Reference proteome</keyword>
<feature type="region of interest" description="Disordered" evidence="11">
    <location>
        <begin position="566"/>
        <end position="601"/>
    </location>
</feature>
<evidence type="ECO:0000256" key="7">
    <source>
        <dbReference type="ARBA" id="ARBA00022837"/>
    </source>
</evidence>
<dbReference type="Pfam" id="PF07732">
    <property type="entry name" value="Cu-oxidase_3"/>
    <property type="match status" value="1"/>
</dbReference>
<feature type="domain" description="F5/8 type C" evidence="12">
    <location>
        <begin position="1175"/>
        <end position="1329"/>
    </location>
</feature>
<evidence type="ECO:0000256" key="6">
    <source>
        <dbReference type="ARBA" id="ARBA00022737"/>
    </source>
</evidence>
<dbReference type="SUPFAM" id="SSF49503">
    <property type="entry name" value="Cupredoxins"/>
    <property type="match status" value="3"/>
</dbReference>
<keyword evidence="3" id="KW-0964">Secreted</keyword>
<proteinExistence type="inferred from homology"/>
<dbReference type="GO" id="GO:0016504">
    <property type="term" value="F:peptidase activator activity"/>
    <property type="evidence" value="ECO:0007669"/>
    <property type="project" value="UniProtKB-KW"/>
</dbReference>
<evidence type="ECO:0000256" key="4">
    <source>
        <dbReference type="ARBA" id="ARBA00022723"/>
    </source>
</evidence>
<comment type="subcellular location">
    <subcellularLocation>
        <location evidence="1">Secreted</location>
    </subcellularLocation>
</comment>
<evidence type="ECO:0000313" key="14">
    <source>
        <dbReference type="Proteomes" id="UP000472272"/>
    </source>
</evidence>
<feature type="compositionally biased region" description="Basic residues" evidence="11">
    <location>
        <begin position="692"/>
        <end position="701"/>
    </location>
</feature>
<comment type="similarity">
    <text evidence="2">Belongs to the multicopper oxidase family.</text>
</comment>
<dbReference type="PROSITE" id="PS01286">
    <property type="entry name" value="FA58C_2"/>
    <property type="match status" value="2"/>
</dbReference>
<evidence type="ECO:0000256" key="5">
    <source>
        <dbReference type="ARBA" id="ARBA00022729"/>
    </source>
</evidence>
<dbReference type="OMA" id="THWHISS"/>
<dbReference type="PROSITE" id="PS50022">
    <property type="entry name" value="FA58C_3"/>
    <property type="match status" value="2"/>
</dbReference>
<keyword evidence="10" id="KW-0325">Glycoprotein</keyword>
<feature type="region of interest" description="Disordered" evidence="11">
    <location>
        <begin position="673"/>
        <end position="720"/>
    </location>
</feature>
<feature type="region of interest" description="Disordered" evidence="11">
    <location>
        <begin position="369"/>
        <end position="397"/>
    </location>
</feature>
<dbReference type="Ensembl" id="ENSPMRT00000011807.1">
    <property type="protein sequence ID" value="ENSPMRP00000011052.1"/>
    <property type="gene ID" value="ENSPMRG00000007363.1"/>
</dbReference>
<keyword evidence="8" id="KW-0655">Prothrombin activator</keyword>
<keyword evidence="5" id="KW-0732">Signal</keyword>
<dbReference type="CDD" id="cd14454">
    <property type="entry name" value="CuRO_4_FV_like"/>
    <property type="match status" value="1"/>
</dbReference>
<reference evidence="13 14" key="1">
    <citation type="journal article" date="2019" name="Proc. Natl. Acad. Sci. U.S.A.">
        <title>Regulatory changes in pterin and carotenoid genes underlie balanced color polymorphisms in the wall lizard.</title>
        <authorList>
            <person name="Andrade P."/>
            <person name="Pinho C."/>
            <person name="Perez I de Lanuza G."/>
            <person name="Afonso S."/>
            <person name="Brejcha J."/>
            <person name="Rubin C.J."/>
            <person name="Wallerman O."/>
            <person name="Pereira P."/>
            <person name="Sabatino S.J."/>
            <person name="Bellati A."/>
            <person name="Pellitteri-Rosa D."/>
            <person name="Bosakova Z."/>
            <person name="Bunikis I."/>
            <person name="Carretero M.A."/>
            <person name="Feiner N."/>
            <person name="Marsik P."/>
            <person name="Pauperio F."/>
            <person name="Salvi D."/>
            <person name="Soler L."/>
            <person name="While G.M."/>
            <person name="Uller T."/>
            <person name="Font E."/>
            <person name="Andersson L."/>
            <person name="Carneiro M."/>
        </authorList>
    </citation>
    <scope>NUCLEOTIDE SEQUENCE</scope>
</reference>
<protein>
    <recommendedName>
        <fullName evidence="12">F5/8 type C domain-containing protein</fullName>
    </recommendedName>
</protein>
<evidence type="ECO:0000256" key="1">
    <source>
        <dbReference type="ARBA" id="ARBA00004613"/>
    </source>
</evidence>
<reference evidence="13" key="3">
    <citation type="submission" date="2025-09" db="UniProtKB">
        <authorList>
            <consortium name="Ensembl"/>
        </authorList>
    </citation>
    <scope>IDENTIFICATION</scope>
</reference>
<feature type="compositionally biased region" description="Polar residues" evidence="11">
    <location>
        <begin position="425"/>
        <end position="436"/>
    </location>
</feature>
<feature type="domain" description="F5/8 type C" evidence="12">
    <location>
        <begin position="1129"/>
        <end position="1170"/>
    </location>
</feature>
<accession>A0A670II82</accession>
<evidence type="ECO:0000259" key="12">
    <source>
        <dbReference type="PROSITE" id="PS50022"/>
    </source>
</evidence>
<organism evidence="13 14">
    <name type="scientific">Podarcis muralis</name>
    <name type="common">Wall lizard</name>
    <name type="synonym">Lacerta muralis</name>
    <dbReference type="NCBI Taxonomy" id="64176"/>
    <lineage>
        <taxon>Eukaryota</taxon>
        <taxon>Metazoa</taxon>
        <taxon>Chordata</taxon>
        <taxon>Craniata</taxon>
        <taxon>Vertebrata</taxon>
        <taxon>Euteleostomi</taxon>
        <taxon>Lepidosauria</taxon>
        <taxon>Squamata</taxon>
        <taxon>Bifurcata</taxon>
        <taxon>Unidentata</taxon>
        <taxon>Episquamata</taxon>
        <taxon>Laterata</taxon>
        <taxon>Lacertibaenia</taxon>
        <taxon>Lacertidae</taxon>
        <taxon>Podarcis</taxon>
    </lineage>
</organism>
<evidence type="ECO:0000256" key="3">
    <source>
        <dbReference type="ARBA" id="ARBA00022525"/>
    </source>
</evidence>
<dbReference type="GO" id="GO:0032991">
    <property type="term" value="C:protein-containing complex"/>
    <property type="evidence" value="ECO:0007669"/>
    <property type="project" value="UniProtKB-ARBA"/>
</dbReference>
<keyword evidence="9" id="KW-1015">Disulfide bond</keyword>
<evidence type="ECO:0000256" key="2">
    <source>
        <dbReference type="ARBA" id="ARBA00010609"/>
    </source>
</evidence>
<dbReference type="InterPro" id="IPR008972">
    <property type="entry name" value="Cupredoxin"/>
</dbReference>
<reference evidence="13" key="2">
    <citation type="submission" date="2025-08" db="UniProtKB">
        <authorList>
            <consortium name="Ensembl"/>
        </authorList>
    </citation>
    <scope>IDENTIFICATION</scope>
</reference>
<evidence type="ECO:0000256" key="11">
    <source>
        <dbReference type="SAM" id="MobiDB-lite"/>
    </source>
</evidence>
<dbReference type="GO" id="GO:0005576">
    <property type="term" value="C:extracellular region"/>
    <property type="evidence" value="ECO:0007669"/>
    <property type="project" value="UniProtKB-SubCell"/>
</dbReference>
<dbReference type="Gene3D" id="2.60.40.420">
    <property type="entry name" value="Cupredoxins - blue copper proteins"/>
    <property type="match status" value="3"/>
</dbReference>
<dbReference type="InterPro" id="IPR000421">
    <property type="entry name" value="FA58C"/>
</dbReference>
<name>A0A670II82_PODMU</name>
<sequence>MQLSNQKRGKKMYILVKTMLKCILLHLEKYLYSLFYKSEWSAEGMRSEMMACLNAFQNKADDEQQSLFAVFDENKSWYLEDNIKRFCSNPSTVKRDDPRFYKSNVMHTINGYASDRTDILGFCQANIIKWHLTSVGTQDEIVPVHLSGHTFLNRGKHQDILHLFPMSGESATVTMDNVGTWLLSSWGSHEMSNGMRLRFRDATCDDVDYTESYDDASDYALVTFSSEKSDAAALKEEKADRSMINENVLDNYDDQTEDDLEQDMYASMLGLRSRRNGSIAEEEEKLNITALAIQEEIDSTRNKTDGNVTLNSHLVFTNNSDTSHGDKVLESPSSASNTAALDSFHPNYTSLANDTLISDIAAVVRNWSSEQGKSNRTSRGDDVLKSPSTAPNTAALDSLHPNYTSLAKDTSIANMTAVVRNLLSEQGKGNPTSHGPSTEKEQEDNKGENDTRHEKRERQGLTEAILFALKEMHALLFHVQQKRNLSAIDNTTSDTPFLPIPSAETASSLDTSHLSHYLYDYEDEEETNTEFSMLSTNLPLAVAETVENNGSEQELLEDQQYDDLTSDGMIDSFASTPIPKPTENLKDSPQQRPKCPPKKTASEWNVVSEKVLYDTEADLTKPVDNKLQNSSRNVTLYPENTMFPSKRKQETYKADSQLELGQLEMNNNSKQEALNEKRKENCTVSTPGTFQKARRKKRKPRVLAPRTSKPLMSPRGFGSKQASIERNHTMLPNEVYDTLTPKVDKPEVKLGFIGDDGEYMEYDIDSTVYDDSISGSYEYETVHYHNPYIRDPRLDSYTARNPDDIAKRYIRTMNNANIRRYYIATEEVLWDYAGPRKRTGYKKVIFRSYQDDTFRTPEAAGEYEEHLGILGPVIRAEVDDVIQIHFKNLASRPYSLHAHGLYYEKSSEGRSYDDQSPKWFKEDDAILPNGTYTYVWHVTQRSGPPEGQRTCRSWAYYSAVNPEKDIHSGLIGPVLICQKGMLDKYSKPKDMREFVLLFMVFDEEKSWYFNKYKRKTHAERISGAKRHHKFPAINGVSYHLQGLRMFKDEKVHWHLINMGGPKDIHVVNFHGQTFTEQGREDHRLGVYPLLPGCKLPMGLASGIIKDSQISASNYIGKLNFKVKEFKSLSNSDAHGIKENLIDPPLVARYIRVYPTKFYNRPTLRMELLGCDTEDCFMPLGIESAAIKNVQITASSYKKTWLGSWEPSLARLNLKGKMNAWQAKSNNNQQWLQIDLLQPKKITGIITQGAKSMYSEMYVKTFSILYSDDGSVWKPYMNDSTSMEKVFTGNINSGGLVKNYFRPPIFSRFLRVVPKTWNLSIVLRIELFGCDVF</sequence>
<keyword evidence="4" id="KW-0479">Metal-binding</keyword>
<keyword evidence="6" id="KW-0677">Repeat</keyword>
<keyword evidence="7" id="KW-0106">Calcium</keyword>
<dbReference type="GO" id="GO:0038023">
    <property type="term" value="F:signaling receptor activity"/>
    <property type="evidence" value="ECO:0007669"/>
    <property type="project" value="TreeGrafter"/>
</dbReference>
<feature type="compositionally biased region" description="Basic and acidic residues" evidence="11">
    <location>
        <begin position="437"/>
        <end position="457"/>
    </location>
</feature>
<dbReference type="Proteomes" id="UP000472272">
    <property type="component" value="Chromosome 4"/>
</dbReference>
<dbReference type="FunFam" id="2.60.40.420:FF:000011">
    <property type="entry name" value="Coagulation factor VIII (Predicted)"/>
    <property type="match status" value="1"/>
</dbReference>
<dbReference type="FunFam" id="2.60.120.260:FF:000002">
    <property type="entry name" value="Coagulation factor VIII"/>
    <property type="match status" value="1"/>
</dbReference>
<dbReference type="InterPro" id="IPR008979">
    <property type="entry name" value="Galactose-bd-like_sf"/>
</dbReference>
<dbReference type="GO" id="GO:0005886">
    <property type="term" value="C:plasma membrane"/>
    <property type="evidence" value="ECO:0007669"/>
    <property type="project" value="TreeGrafter"/>
</dbReference>
<dbReference type="CDD" id="cd00057">
    <property type="entry name" value="FA58C"/>
    <property type="match status" value="1"/>
</dbReference>
<dbReference type="PANTHER" id="PTHR46806:SF10">
    <property type="entry name" value="COAGULATION FACTOR V"/>
    <property type="match status" value="1"/>
</dbReference>
<dbReference type="SMART" id="SM00231">
    <property type="entry name" value="FA58C"/>
    <property type="match status" value="2"/>
</dbReference>
<dbReference type="PANTHER" id="PTHR46806">
    <property type="entry name" value="F5/8 TYPE C DOMAIN-CONTAINING PROTEIN"/>
    <property type="match status" value="1"/>
</dbReference>
<dbReference type="InterPro" id="IPR050633">
    <property type="entry name" value="Neuropilin_MCO_CoagFactor"/>
</dbReference>
<dbReference type="Gene3D" id="2.60.120.260">
    <property type="entry name" value="Galactose-binding domain-like"/>
    <property type="match status" value="2"/>
</dbReference>
<evidence type="ECO:0000256" key="9">
    <source>
        <dbReference type="ARBA" id="ARBA00023157"/>
    </source>
</evidence>
<feature type="region of interest" description="Disordered" evidence="11">
    <location>
        <begin position="425"/>
        <end position="457"/>
    </location>
</feature>
<dbReference type="GO" id="GO:0005507">
    <property type="term" value="F:copper ion binding"/>
    <property type="evidence" value="ECO:0007669"/>
    <property type="project" value="InterPro"/>
</dbReference>
<dbReference type="SUPFAM" id="SSF49785">
    <property type="entry name" value="Galactose-binding domain-like"/>
    <property type="match status" value="2"/>
</dbReference>
<evidence type="ECO:0000256" key="8">
    <source>
        <dbReference type="ARBA" id="ARBA00022866"/>
    </source>
</evidence>